<dbReference type="RefSeq" id="XP_066719161.1">
    <property type="nucleotide sequence ID" value="XM_066854883.1"/>
</dbReference>
<dbReference type="Proteomes" id="UP001480595">
    <property type="component" value="Unassembled WGS sequence"/>
</dbReference>
<gene>
    <name evidence="3" type="ORF">PG994_003474</name>
</gene>
<feature type="domain" description="Heterokaryon incompatibility" evidence="2">
    <location>
        <begin position="124"/>
        <end position="228"/>
    </location>
</feature>
<name>A0ABR1VYA3_9PEZI</name>
<dbReference type="Pfam" id="PF06985">
    <property type="entry name" value="HET"/>
    <property type="match status" value="1"/>
</dbReference>
<evidence type="ECO:0000313" key="3">
    <source>
        <dbReference type="EMBL" id="KAK8076202.1"/>
    </source>
</evidence>
<evidence type="ECO:0000259" key="2">
    <source>
        <dbReference type="Pfam" id="PF06985"/>
    </source>
</evidence>
<sequence>MAEPYDALPLGSYIRLLELHDPRDTSDDGFLGTFKAVSLDESVPRYTAISYTWDKPATHASTLRISNGQTLPLSQTVTELFRMFHRRHPQNSSCSSADHQQVPEQGRWRRWGRRDSSSSNNNKTNSPFYLWIDTLWIDQTNRTERASQVAQMGRVYSSAEQVLVWLAQDTPESRAAFAFMASKQRLRWPDDWDALLLSGGDGSFMEGLNLMLPLLARPWFRRVWVIQEVALNARVHLAWRRRLGRHRNVPLQRQQEGRGEVKNKNGAEGQEEEEDPGVRGLWNATQVLEIRDRYLRQGPVRYELLLQAAFYFEATDARDAVFAFRGIADAGRMPVLLPLYTVDMGQEPECSDAIADIYRRTAEALLCHGPSLYLLSLGGLGRPRARQLPTWVPDYRHLVYVAPFMSCDAAGWCTGSKPEVQPRLVAPDRLKVQVIPFDTVESVCTPFDSSSVSGQQRAMADFAALGNTLPKDSRTGSWRKDLTRHMTFGLNIDDQPAGPEYGGYFLEWREWLDSSTSDANLEPIRHNKFHRAISPRIDDWVAFGTKQDRFCIGPPEVEVGDLLCGVPGCRMPLLLRPKPGDGDDERHPDSTQYYSLVSWCYVSDMMRIRDS</sequence>
<protein>
    <recommendedName>
        <fullName evidence="2">Heterokaryon incompatibility domain-containing protein</fullName>
    </recommendedName>
</protein>
<dbReference type="GeneID" id="92087946"/>
<keyword evidence="4" id="KW-1185">Reference proteome</keyword>
<feature type="region of interest" description="Disordered" evidence="1">
    <location>
        <begin position="250"/>
        <end position="277"/>
    </location>
</feature>
<dbReference type="PANTHER" id="PTHR24148">
    <property type="entry name" value="ANKYRIN REPEAT DOMAIN-CONTAINING PROTEIN 39 HOMOLOG-RELATED"/>
    <property type="match status" value="1"/>
</dbReference>
<evidence type="ECO:0000256" key="1">
    <source>
        <dbReference type="SAM" id="MobiDB-lite"/>
    </source>
</evidence>
<dbReference type="InterPro" id="IPR010730">
    <property type="entry name" value="HET"/>
</dbReference>
<proteinExistence type="predicted"/>
<feature type="region of interest" description="Disordered" evidence="1">
    <location>
        <begin position="89"/>
        <end position="121"/>
    </location>
</feature>
<evidence type="ECO:0000313" key="4">
    <source>
        <dbReference type="Proteomes" id="UP001480595"/>
    </source>
</evidence>
<reference evidence="3 4" key="1">
    <citation type="submission" date="2023-01" db="EMBL/GenBank/DDBJ databases">
        <title>Analysis of 21 Apiospora genomes using comparative genomics revels a genus with tremendous synthesis potential of carbohydrate active enzymes and secondary metabolites.</title>
        <authorList>
            <person name="Sorensen T."/>
        </authorList>
    </citation>
    <scope>NUCLEOTIDE SEQUENCE [LARGE SCALE GENOMIC DNA]</scope>
    <source>
        <strain evidence="3 4">CBS 135458</strain>
    </source>
</reference>
<feature type="compositionally biased region" description="Polar residues" evidence="1">
    <location>
        <begin position="90"/>
        <end position="103"/>
    </location>
</feature>
<organism evidence="3 4">
    <name type="scientific">Apiospora phragmitis</name>
    <dbReference type="NCBI Taxonomy" id="2905665"/>
    <lineage>
        <taxon>Eukaryota</taxon>
        <taxon>Fungi</taxon>
        <taxon>Dikarya</taxon>
        <taxon>Ascomycota</taxon>
        <taxon>Pezizomycotina</taxon>
        <taxon>Sordariomycetes</taxon>
        <taxon>Xylariomycetidae</taxon>
        <taxon>Amphisphaeriales</taxon>
        <taxon>Apiosporaceae</taxon>
        <taxon>Apiospora</taxon>
    </lineage>
</organism>
<feature type="compositionally biased region" description="Basic and acidic residues" evidence="1">
    <location>
        <begin position="255"/>
        <end position="265"/>
    </location>
</feature>
<dbReference type="EMBL" id="JAQQWL010000004">
    <property type="protein sequence ID" value="KAK8076202.1"/>
    <property type="molecule type" value="Genomic_DNA"/>
</dbReference>
<accession>A0ABR1VYA3</accession>
<dbReference type="InterPro" id="IPR052895">
    <property type="entry name" value="HetReg/Transcr_Mod"/>
</dbReference>
<dbReference type="PANTHER" id="PTHR24148:SF64">
    <property type="entry name" value="HETEROKARYON INCOMPATIBILITY DOMAIN-CONTAINING PROTEIN"/>
    <property type="match status" value="1"/>
</dbReference>
<comment type="caution">
    <text evidence="3">The sequence shown here is derived from an EMBL/GenBank/DDBJ whole genome shotgun (WGS) entry which is preliminary data.</text>
</comment>